<name>A0A8I2YF82_9AGAM</name>
<dbReference type="InterPro" id="IPR021827">
    <property type="entry name" value="Nup186/Nup192/Nup205"/>
</dbReference>
<dbReference type="Proteomes" id="UP000683000">
    <property type="component" value="Unassembled WGS sequence"/>
</dbReference>
<organism evidence="1 2">
    <name type="scientific">Boletus reticuloceps</name>
    <dbReference type="NCBI Taxonomy" id="495285"/>
    <lineage>
        <taxon>Eukaryota</taxon>
        <taxon>Fungi</taxon>
        <taxon>Dikarya</taxon>
        <taxon>Basidiomycota</taxon>
        <taxon>Agaricomycotina</taxon>
        <taxon>Agaricomycetes</taxon>
        <taxon>Agaricomycetidae</taxon>
        <taxon>Boletales</taxon>
        <taxon>Boletineae</taxon>
        <taxon>Boletaceae</taxon>
        <taxon>Boletoideae</taxon>
        <taxon>Boletus</taxon>
    </lineage>
</organism>
<protein>
    <submittedName>
        <fullName evidence="1">Uncharacterized protein</fullName>
    </submittedName>
</protein>
<proteinExistence type="predicted"/>
<sequence>MDPIATLRSVLAATLTARGHPEQDLFDDLILHKSRLRNLSLDVGHPSPQEQRELQSGKITIHGRSLAVNADFAQQVIFLAQQLKCSEKYIASILHTIMAVNPNMGPVNSIEATVAEFHQRRRHLVDCLRYLFEAAALAQLPDAPRLYLRLEA</sequence>
<dbReference type="OrthoDB" id="2019644at2759"/>
<evidence type="ECO:0000313" key="1">
    <source>
        <dbReference type="EMBL" id="KAG6370732.1"/>
    </source>
</evidence>
<dbReference type="Pfam" id="PF11894">
    <property type="entry name" value="Nup192"/>
    <property type="match status" value="1"/>
</dbReference>
<gene>
    <name evidence="1" type="ORF">JVT61DRAFT_11119</name>
</gene>
<evidence type="ECO:0000313" key="2">
    <source>
        <dbReference type="Proteomes" id="UP000683000"/>
    </source>
</evidence>
<keyword evidence="2" id="KW-1185">Reference proteome</keyword>
<reference evidence="1" key="1">
    <citation type="submission" date="2021-03" db="EMBL/GenBank/DDBJ databases">
        <title>Evolutionary innovations through gain and loss of genes in the ectomycorrhizal Boletales.</title>
        <authorList>
            <person name="Wu G."/>
            <person name="Miyauchi S."/>
            <person name="Morin E."/>
            <person name="Yang Z.-L."/>
            <person name="Xu J."/>
            <person name="Martin F.M."/>
        </authorList>
    </citation>
    <scope>NUCLEOTIDE SEQUENCE</scope>
    <source>
        <strain evidence="1">BR01</strain>
    </source>
</reference>
<dbReference type="AlphaFoldDB" id="A0A8I2YF82"/>
<comment type="caution">
    <text evidence="1">The sequence shown here is derived from an EMBL/GenBank/DDBJ whole genome shotgun (WGS) entry which is preliminary data.</text>
</comment>
<accession>A0A8I2YF82</accession>
<dbReference type="EMBL" id="JAGFBS010000045">
    <property type="protein sequence ID" value="KAG6370732.1"/>
    <property type="molecule type" value="Genomic_DNA"/>
</dbReference>
<dbReference type="GO" id="GO:0005643">
    <property type="term" value="C:nuclear pore"/>
    <property type="evidence" value="ECO:0007669"/>
    <property type="project" value="InterPro"/>
</dbReference>